<name>G4TV18_SERID</name>
<dbReference type="Proteomes" id="UP000007148">
    <property type="component" value="Unassembled WGS sequence"/>
</dbReference>
<evidence type="ECO:0000313" key="1">
    <source>
        <dbReference type="EMBL" id="CCA75161.1"/>
    </source>
</evidence>
<keyword evidence="2" id="KW-1185">Reference proteome</keyword>
<protein>
    <submittedName>
        <fullName evidence="1">Uncharacterized protein</fullName>
    </submittedName>
</protein>
<evidence type="ECO:0000313" key="2">
    <source>
        <dbReference type="Proteomes" id="UP000007148"/>
    </source>
</evidence>
<accession>G4TV18</accession>
<comment type="caution">
    <text evidence="1">The sequence shown here is derived from an EMBL/GenBank/DDBJ whole genome shotgun (WGS) entry which is preliminary data.</text>
</comment>
<dbReference type="EMBL" id="CAFZ01000406">
    <property type="protein sequence ID" value="CCA75161.1"/>
    <property type="molecule type" value="Genomic_DNA"/>
</dbReference>
<organism evidence="1 2">
    <name type="scientific">Serendipita indica (strain DSM 11827)</name>
    <name type="common">Root endophyte fungus</name>
    <name type="synonym">Piriformospora indica</name>
    <dbReference type="NCBI Taxonomy" id="1109443"/>
    <lineage>
        <taxon>Eukaryota</taxon>
        <taxon>Fungi</taxon>
        <taxon>Dikarya</taxon>
        <taxon>Basidiomycota</taxon>
        <taxon>Agaricomycotina</taxon>
        <taxon>Agaricomycetes</taxon>
        <taxon>Sebacinales</taxon>
        <taxon>Serendipitaceae</taxon>
        <taxon>Serendipita</taxon>
    </lineage>
</organism>
<dbReference type="HOGENOM" id="CLU_1078144_0_0_1"/>
<dbReference type="InParanoid" id="G4TV18"/>
<proteinExistence type="predicted"/>
<sequence length="258" mass="28841">MDIVLALGVITTSSRGLWLGDRSEGIARCICIVDDDWELRATSTNLEHRAIRGMHRDWECLEILAQVNAQAATVDDIPKIGYFDKYMEWMPFLGYIIKAGLAHIEVGALQALEAVPGNVIRAEFTDDGVHDTRWGLWVNLWDWCTCGSRLRSRGLWNAHRPDVHEHSTWSMERDKLMSSLWIAKRGAMLIDLVDHAGIAKVEVGTVETLVGNSNDRVDGATITRDGSALEREGSQRVGKGPCSRDERTYNHICVSGKL</sequence>
<gene>
    <name evidence="1" type="ORF">PIIN_09145</name>
</gene>
<reference evidence="1 2" key="1">
    <citation type="journal article" date="2011" name="PLoS Pathog.">
        <title>Endophytic Life Strategies Decoded by Genome and Transcriptome Analyses of the Mutualistic Root Symbiont Piriformospora indica.</title>
        <authorList>
            <person name="Zuccaro A."/>
            <person name="Lahrmann U."/>
            <person name="Guldener U."/>
            <person name="Langen G."/>
            <person name="Pfiffi S."/>
            <person name="Biedenkopf D."/>
            <person name="Wong P."/>
            <person name="Samans B."/>
            <person name="Grimm C."/>
            <person name="Basiewicz M."/>
            <person name="Murat C."/>
            <person name="Martin F."/>
            <person name="Kogel K.H."/>
        </authorList>
    </citation>
    <scope>NUCLEOTIDE SEQUENCE [LARGE SCALE GENOMIC DNA]</scope>
    <source>
        <strain evidence="1 2">DSM 11827</strain>
    </source>
</reference>
<dbReference type="AlphaFoldDB" id="G4TV18"/>